<evidence type="ECO:0000313" key="1">
    <source>
        <dbReference type="EMBL" id="QRD91677.1"/>
    </source>
</evidence>
<sequence length="95" mass="11097">MRCSWNVHLELHCLHQRHWNCGAVSGEEKLMAGESRFGRAFCGILRVVWASVNEVRRGPDWVVKLLIVDVSYVFLGGGRGNFIMWRMIMHIYDEY</sequence>
<dbReference type="AlphaFoldDB" id="A0A7U2R174"/>
<keyword evidence="2" id="KW-1185">Reference proteome</keyword>
<protein>
    <submittedName>
        <fullName evidence="1">Uncharacterized protein</fullName>
    </submittedName>
</protein>
<reference evidence="2" key="1">
    <citation type="journal article" date="2021" name="G3 (Bethesda)">
        <title>Chromosome assembled and annotated genome sequence of Aspergillus flavus NRRL 3357.</title>
        <authorList>
            <person name="Skerker J.M."/>
            <person name="Pianalto K.M."/>
            <person name="Mondo S.J."/>
            <person name="Yang K."/>
            <person name="Arkin A.P."/>
            <person name="Keller N.P."/>
            <person name="Grigoriev I.V."/>
            <person name="Louise Glass N.L."/>
        </authorList>
    </citation>
    <scope>NUCLEOTIDE SEQUENCE [LARGE SCALE GENOMIC DNA]</scope>
    <source>
        <strain evidence="2">ATCC 200026 / FGSC A1120 / IAM 13836 / NRRL 3357 / JCM 12722 / SRRC 167</strain>
    </source>
</reference>
<gene>
    <name evidence="1" type="ORF">F9C07_5721</name>
</gene>
<dbReference type="Proteomes" id="UP000596276">
    <property type="component" value="Chromosome 7"/>
</dbReference>
<organism evidence="1 2">
    <name type="scientific">Aspergillus flavus (strain ATCC 200026 / FGSC A1120 / IAM 13836 / NRRL 3357 / JCM 12722 / SRRC 167)</name>
    <dbReference type="NCBI Taxonomy" id="332952"/>
    <lineage>
        <taxon>Eukaryota</taxon>
        <taxon>Fungi</taxon>
        <taxon>Dikarya</taxon>
        <taxon>Ascomycota</taxon>
        <taxon>Pezizomycotina</taxon>
        <taxon>Eurotiomycetes</taxon>
        <taxon>Eurotiomycetidae</taxon>
        <taxon>Eurotiales</taxon>
        <taxon>Aspergillaceae</taxon>
        <taxon>Aspergillus</taxon>
        <taxon>Aspergillus subgen. Circumdati</taxon>
    </lineage>
</organism>
<dbReference type="EMBL" id="CP044617">
    <property type="protein sequence ID" value="QRD91677.1"/>
    <property type="molecule type" value="Genomic_DNA"/>
</dbReference>
<evidence type="ECO:0000313" key="2">
    <source>
        <dbReference type="Proteomes" id="UP000596276"/>
    </source>
</evidence>
<proteinExistence type="predicted"/>
<accession>A0A7U2R174</accession>
<name>A0A7U2R174_ASPFN</name>
<dbReference type="VEuPathDB" id="FungiDB:F9C07_5721"/>